<dbReference type="Proteomes" id="UP000236370">
    <property type="component" value="Unassembled WGS sequence"/>
</dbReference>
<feature type="region of interest" description="Disordered" evidence="1">
    <location>
        <begin position="1"/>
        <end position="52"/>
    </location>
</feature>
<reference evidence="3 4" key="1">
    <citation type="submission" date="2017-12" db="EMBL/GenBank/DDBJ databases">
        <title>High-resolution comparative analysis of great ape genomes.</title>
        <authorList>
            <person name="Pollen A."/>
            <person name="Hastie A."/>
            <person name="Hormozdiari F."/>
            <person name="Dougherty M."/>
            <person name="Liu R."/>
            <person name="Chaisson M."/>
            <person name="Hoppe E."/>
            <person name="Hill C."/>
            <person name="Pang A."/>
            <person name="Hillier L."/>
            <person name="Baker C."/>
            <person name="Armstrong J."/>
            <person name="Shendure J."/>
            <person name="Paten B."/>
            <person name="Wilson R."/>
            <person name="Chao H."/>
            <person name="Schneider V."/>
            <person name="Ventura M."/>
            <person name="Kronenberg Z."/>
            <person name="Murali S."/>
            <person name="Gordon D."/>
            <person name="Cantsilieris S."/>
            <person name="Munson K."/>
            <person name="Nelson B."/>
            <person name="Raja A."/>
            <person name="Underwood J."/>
            <person name="Diekhans M."/>
            <person name="Fiddes I."/>
            <person name="Haussler D."/>
            <person name="Eichler E."/>
        </authorList>
    </citation>
    <scope>NUCLEOTIDE SEQUENCE [LARGE SCALE GENOMIC DNA]</scope>
    <source>
        <strain evidence="3">Yerkes chimp pedigree #C0471</strain>
        <tissue evidence="3">Blood</tissue>
    </source>
</reference>
<proteinExistence type="predicted"/>
<sequence length="52" mass="5347">MSIAIPLGVTTPDTSYSDMAAGSEKEVEAPYLSRRSGTTPGCESPAKETQGA</sequence>
<evidence type="ECO:0000256" key="1">
    <source>
        <dbReference type="SAM" id="MobiDB-lite"/>
    </source>
</evidence>
<name>A0A2J8M0X8_PANTR</name>
<evidence type="ECO:0000313" key="2">
    <source>
        <dbReference type="EMBL" id="PNI53125.1"/>
    </source>
</evidence>
<accession>A0A2J8M0X8</accession>
<gene>
    <name evidence="3" type="ORF">CK820_G0025209</name>
</gene>
<comment type="caution">
    <text evidence="3">The sequence shown here is derived from an EMBL/GenBank/DDBJ whole genome shotgun (WGS) entry which is preliminary data.</text>
</comment>
<protein>
    <submittedName>
        <fullName evidence="2">SETD5 isoform 1</fullName>
    </submittedName>
    <submittedName>
        <fullName evidence="3">SETD5 isoform 7</fullName>
    </submittedName>
</protein>
<evidence type="ECO:0000313" key="4">
    <source>
        <dbReference type="Proteomes" id="UP000236370"/>
    </source>
</evidence>
<dbReference type="EMBL" id="NBAG03000274">
    <property type="protein sequence ID" value="PNI53125.1"/>
    <property type="molecule type" value="Genomic_DNA"/>
</dbReference>
<dbReference type="EMBL" id="NBAG03000274">
    <property type="protein sequence ID" value="PNI53129.1"/>
    <property type="molecule type" value="Genomic_DNA"/>
</dbReference>
<organism evidence="3 4">
    <name type="scientific">Pan troglodytes</name>
    <name type="common">Chimpanzee</name>
    <dbReference type="NCBI Taxonomy" id="9598"/>
    <lineage>
        <taxon>Eukaryota</taxon>
        <taxon>Metazoa</taxon>
        <taxon>Chordata</taxon>
        <taxon>Craniata</taxon>
        <taxon>Vertebrata</taxon>
        <taxon>Euteleostomi</taxon>
        <taxon>Mammalia</taxon>
        <taxon>Eutheria</taxon>
        <taxon>Euarchontoglires</taxon>
        <taxon>Primates</taxon>
        <taxon>Haplorrhini</taxon>
        <taxon>Catarrhini</taxon>
        <taxon>Hominidae</taxon>
        <taxon>Pan</taxon>
    </lineage>
</organism>
<evidence type="ECO:0000313" key="3">
    <source>
        <dbReference type="EMBL" id="PNI53129.1"/>
    </source>
</evidence>
<dbReference type="AlphaFoldDB" id="A0A2J8M0X8"/>